<protein>
    <submittedName>
        <fullName evidence="2">Putative secreted protein</fullName>
    </submittedName>
</protein>
<proteinExistence type="evidence at transcript level"/>
<feature type="chain" id="PRO_5001516228" evidence="1">
    <location>
        <begin position="19"/>
        <end position="75"/>
    </location>
</feature>
<keyword evidence="1" id="KW-0732">Signal</keyword>
<evidence type="ECO:0000313" key="2">
    <source>
        <dbReference type="EMBL" id="JAC18756.1"/>
    </source>
</evidence>
<organism evidence="2">
    <name type="scientific">Amblyomma cajennense</name>
    <name type="common">Cayenne tick</name>
    <name type="synonym">Acarus cajennensis</name>
    <dbReference type="NCBI Taxonomy" id="34607"/>
    <lineage>
        <taxon>Eukaryota</taxon>
        <taxon>Metazoa</taxon>
        <taxon>Ecdysozoa</taxon>
        <taxon>Arthropoda</taxon>
        <taxon>Chelicerata</taxon>
        <taxon>Arachnida</taxon>
        <taxon>Acari</taxon>
        <taxon>Parasitiformes</taxon>
        <taxon>Ixodida</taxon>
        <taxon>Ixodoidea</taxon>
        <taxon>Ixodidae</taxon>
        <taxon>Amblyomminae</taxon>
        <taxon>Amblyomma</taxon>
    </lineage>
</organism>
<evidence type="ECO:0000256" key="1">
    <source>
        <dbReference type="SAM" id="SignalP"/>
    </source>
</evidence>
<sequence length="75" mass="8557">MYCVTSFFSTCLVSVTKALMFFIHDSYAVSTQAAAVEFRWSRNSRSLCTVRCQCTLKNLRWSKFPEPFTTASLIA</sequence>
<reference evidence="2" key="1">
    <citation type="submission" date="2014-03" db="EMBL/GenBank/DDBJ databases">
        <title>The sialotranscriptome of Amblyomma triste, Amblyomma parvum and Amblyomma cajennense ticks, uncovered by 454-based RNA-seq.</title>
        <authorList>
            <person name="Garcia G.R."/>
            <person name="Gardinassi L.G."/>
            <person name="Ribeiro J.M."/>
            <person name="Anatriello E."/>
            <person name="Ferreira B.R."/>
            <person name="Moreira H.N."/>
            <person name="Mafra C."/>
            <person name="Olegario M.M."/>
            <person name="Szabo P.J."/>
            <person name="Miranda-Santos I.K."/>
            <person name="Maruyama S.R."/>
        </authorList>
    </citation>
    <scope>NUCLEOTIDE SEQUENCE</scope>
    <source>
        <strain evidence="2">Uberlandia</strain>
        <tissue evidence="2">Salivary glands</tissue>
    </source>
</reference>
<feature type="signal peptide" evidence="1">
    <location>
        <begin position="1"/>
        <end position="18"/>
    </location>
</feature>
<accession>A0A023FB62</accession>
<dbReference type="AlphaFoldDB" id="A0A023FB62"/>
<name>A0A023FB62_AMBCJ</name>
<dbReference type="EMBL" id="GBBK01005726">
    <property type="protein sequence ID" value="JAC18756.1"/>
    <property type="molecule type" value="mRNA"/>
</dbReference>